<feature type="compositionally biased region" description="Polar residues" evidence="1">
    <location>
        <begin position="152"/>
        <end position="161"/>
    </location>
</feature>
<feature type="region of interest" description="Disordered" evidence="1">
    <location>
        <begin position="78"/>
        <end position="97"/>
    </location>
</feature>
<protein>
    <submittedName>
        <fullName evidence="2">Uncharacterized protein</fullName>
    </submittedName>
</protein>
<feature type="region of interest" description="Disordered" evidence="1">
    <location>
        <begin position="438"/>
        <end position="475"/>
    </location>
</feature>
<evidence type="ECO:0000256" key="1">
    <source>
        <dbReference type="SAM" id="MobiDB-lite"/>
    </source>
</evidence>
<feature type="compositionally biased region" description="Polar residues" evidence="1">
    <location>
        <begin position="81"/>
        <end position="97"/>
    </location>
</feature>
<feature type="region of interest" description="Disordered" evidence="1">
    <location>
        <begin position="152"/>
        <end position="209"/>
    </location>
</feature>
<feature type="compositionally biased region" description="Polar residues" evidence="1">
    <location>
        <begin position="365"/>
        <end position="377"/>
    </location>
</feature>
<dbReference type="AlphaFoldDB" id="A0A448XCP5"/>
<proteinExistence type="predicted"/>
<feature type="region of interest" description="Disordered" evidence="1">
    <location>
        <begin position="544"/>
        <end position="568"/>
    </location>
</feature>
<evidence type="ECO:0000313" key="2">
    <source>
        <dbReference type="EMBL" id="VEL33765.1"/>
    </source>
</evidence>
<gene>
    <name evidence="2" type="ORF">PXEA_LOCUS27205</name>
</gene>
<feature type="region of interest" description="Disordered" evidence="1">
    <location>
        <begin position="365"/>
        <end position="385"/>
    </location>
</feature>
<comment type="caution">
    <text evidence="2">The sequence shown here is derived from an EMBL/GenBank/DDBJ whole genome shotgun (WGS) entry which is preliminary data.</text>
</comment>
<dbReference type="EMBL" id="CAAALY010246350">
    <property type="protein sequence ID" value="VEL33765.1"/>
    <property type="molecule type" value="Genomic_DNA"/>
</dbReference>
<keyword evidence="3" id="KW-1185">Reference proteome</keyword>
<sequence length="568" mass="60502">MHLLSKLPVTRVVNSAPQASLLDPTELSSSSDKEDFVPLSQLLRQQTGCACPSITSISLSTSASASLSSPASAAQIADLHPSSSNAHKETISSNKTSLQVTYPEMTLETTSMEPAVLSQSSVTKFKPADAGNNVRKVVISVCHAPMTQSLQLTRKSNSLPTKSRVHDNTVTDQDAVHIVKPSNRRTSSPLNSRPSPPTLTTRSSHSPAAPAKAIILRPSQDLLSCLQANPPIRSRNLSSLTYGSSRRRPISSDSSSSSSSPSSSTATESEPEVETIQSKMLCANQNCEHQALSNDPRWDGQFCSVDCLIHFCQLAHASRITPVANLSSTGTNAPTTFRYTSNSQKTPSELLPQFIASPLAALRTRPNSNLSPRQPSPSFDCPKDPRACNLWPPTDTFDQRADEQYTHSARFTANSPTSLSISLAPIISTTSQSSYPGISAQNSMSSVLPPSASSESTHLSQPPLMTPTLSSKLSDASTLPISSSSLLSFPLQATHQRATLITSSSPQAQACLNSGLVDGRRIPIVQLIPATKFLLCQSAIPSSHHAGPKNGEQEPGNPMRLDLDPPTS</sequence>
<feature type="compositionally biased region" description="Basic and acidic residues" evidence="1">
    <location>
        <begin position="164"/>
        <end position="177"/>
    </location>
</feature>
<dbReference type="OrthoDB" id="10027956at2759"/>
<feature type="compositionally biased region" description="Low complexity" evidence="1">
    <location>
        <begin position="251"/>
        <end position="264"/>
    </location>
</feature>
<feature type="compositionally biased region" description="Low complexity" evidence="1">
    <location>
        <begin position="443"/>
        <end position="456"/>
    </location>
</feature>
<reference evidence="2" key="1">
    <citation type="submission" date="2018-11" db="EMBL/GenBank/DDBJ databases">
        <authorList>
            <consortium name="Pathogen Informatics"/>
        </authorList>
    </citation>
    <scope>NUCLEOTIDE SEQUENCE</scope>
</reference>
<feature type="compositionally biased region" description="Polar residues" evidence="1">
    <location>
        <begin position="184"/>
        <end position="206"/>
    </location>
</feature>
<feature type="region of interest" description="Disordered" evidence="1">
    <location>
        <begin position="236"/>
        <end position="276"/>
    </location>
</feature>
<dbReference type="Proteomes" id="UP000784294">
    <property type="component" value="Unassembled WGS sequence"/>
</dbReference>
<evidence type="ECO:0000313" key="3">
    <source>
        <dbReference type="Proteomes" id="UP000784294"/>
    </source>
</evidence>
<organism evidence="2 3">
    <name type="scientific">Protopolystoma xenopodis</name>
    <dbReference type="NCBI Taxonomy" id="117903"/>
    <lineage>
        <taxon>Eukaryota</taxon>
        <taxon>Metazoa</taxon>
        <taxon>Spiralia</taxon>
        <taxon>Lophotrochozoa</taxon>
        <taxon>Platyhelminthes</taxon>
        <taxon>Monogenea</taxon>
        <taxon>Polyopisthocotylea</taxon>
        <taxon>Polystomatidea</taxon>
        <taxon>Polystomatidae</taxon>
        <taxon>Protopolystoma</taxon>
    </lineage>
</organism>
<name>A0A448XCP5_9PLAT</name>
<accession>A0A448XCP5</accession>